<dbReference type="Pfam" id="PF10084">
    <property type="entry name" value="DUF2322"/>
    <property type="match status" value="1"/>
</dbReference>
<dbReference type="InterPro" id="IPR016755">
    <property type="entry name" value="UCP019302"/>
</dbReference>
<evidence type="ECO:0000313" key="2">
    <source>
        <dbReference type="Proteomes" id="UP000266258"/>
    </source>
</evidence>
<dbReference type="Proteomes" id="UP000266258">
    <property type="component" value="Unassembled WGS sequence"/>
</dbReference>
<proteinExistence type="predicted"/>
<gene>
    <name evidence="1" type="ORF">CJP74_00630</name>
</gene>
<dbReference type="OrthoDB" id="7596112at2"/>
<dbReference type="AlphaFoldDB" id="A0A3A1Y6T8"/>
<evidence type="ECO:0000313" key="1">
    <source>
        <dbReference type="EMBL" id="RIY33962.1"/>
    </source>
</evidence>
<accession>A0A3A1Y6T8</accession>
<protein>
    <submittedName>
        <fullName evidence="1">Uncharacterized protein</fullName>
    </submittedName>
</protein>
<dbReference type="RefSeq" id="WP_119496344.1">
    <property type="nucleotide sequence ID" value="NZ_NRJH01000005.1"/>
</dbReference>
<sequence>MTSPMQDILPSASSVAAINIFDGYNNLVEHLENKGDSQSSVQLLNYLSTIYDGVFDKDVAINGLSMYEDYLADALANPGKHPYLDLLLSLSVDQNAKYRIEVISV</sequence>
<dbReference type="EMBL" id="NRJH01000005">
    <property type="protein sequence ID" value="RIY33962.1"/>
    <property type="molecule type" value="Genomic_DNA"/>
</dbReference>
<comment type="caution">
    <text evidence="1">The sequence shown here is derived from an EMBL/GenBank/DDBJ whole genome shotgun (WGS) entry which is preliminary data.</text>
</comment>
<name>A0A3A1Y6T8_9GAMM</name>
<organism evidence="1 2">
    <name type="scientific">Psittacicella melopsittaci</name>
    <dbReference type="NCBI Taxonomy" id="2028576"/>
    <lineage>
        <taxon>Bacteria</taxon>
        <taxon>Pseudomonadati</taxon>
        <taxon>Pseudomonadota</taxon>
        <taxon>Gammaproteobacteria</taxon>
        <taxon>Pasteurellales</taxon>
        <taxon>Psittacicellaceae</taxon>
        <taxon>Psittacicella</taxon>
    </lineage>
</organism>
<reference evidence="1 2" key="1">
    <citation type="submission" date="2017-08" db="EMBL/GenBank/DDBJ databases">
        <title>Reclassification of Bisgaard taxon 37 and 44.</title>
        <authorList>
            <person name="Christensen H."/>
        </authorList>
    </citation>
    <scope>NUCLEOTIDE SEQUENCE [LARGE SCALE GENOMIC DNA]</scope>
    <source>
        <strain evidence="1 2">B96_4</strain>
    </source>
</reference>
<keyword evidence="2" id="KW-1185">Reference proteome</keyword>